<dbReference type="PROSITE" id="PS51257">
    <property type="entry name" value="PROKAR_LIPOPROTEIN"/>
    <property type="match status" value="1"/>
</dbReference>
<keyword evidence="3" id="KW-1185">Reference proteome</keyword>
<dbReference type="RefSeq" id="WP_101332623.1">
    <property type="nucleotide sequence ID" value="NZ_PJNH01000004.1"/>
</dbReference>
<gene>
    <name evidence="2" type="ORF">CEY16_13760</name>
</gene>
<sequence length="133" mass="14695">MKKLMLCGLLFLLSIMLLAGCAFSEEHVFEGESDNWEGDLTVSKSGGVTTEDFVLTYKGDLEELADIGRLQYSFEYLGASTGYTLNFDGEGPSEKEFTNSASGAEEISISEEEVVEVSVEWGEHEEQMVLRSE</sequence>
<accession>A0A2I0QRB9</accession>
<comment type="caution">
    <text evidence="2">The sequence shown here is derived from an EMBL/GenBank/DDBJ whole genome shotgun (WGS) entry which is preliminary data.</text>
</comment>
<dbReference type="EMBL" id="PJNH01000004">
    <property type="protein sequence ID" value="PKR76873.1"/>
    <property type="molecule type" value="Genomic_DNA"/>
</dbReference>
<name>A0A2I0QRB9_9BACI</name>
<organism evidence="2 3">
    <name type="scientific">Halalkalibacillus sediminis</name>
    <dbReference type="NCBI Taxonomy" id="2018042"/>
    <lineage>
        <taxon>Bacteria</taxon>
        <taxon>Bacillati</taxon>
        <taxon>Bacillota</taxon>
        <taxon>Bacilli</taxon>
        <taxon>Bacillales</taxon>
        <taxon>Bacillaceae</taxon>
        <taxon>Halalkalibacillus</taxon>
    </lineage>
</organism>
<dbReference type="AlphaFoldDB" id="A0A2I0QRB9"/>
<dbReference type="Proteomes" id="UP000243524">
    <property type="component" value="Unassembled WGS sequence"/>
</dbReference>
<protein>
    <submittedName>
        <fullName evidence="2">Uncharacterized protein</fullName>
    </submittedName>
</protein>
<feature type="chain" id="PRO_5014177917" evidence="1">
    <location>
        <begin position="25"/>
        <end position="133"/>
    </location>
</feature>
<evidence type="ECO:0000256" key="1">
    <source>
        <dbReference type="SAM" id="SignalP"/>
    </source>
</evidence>
<keyword evidence="1" id="KW-0732">Signal</keyword>
<evidence type="ECO:0000313" key="2">
    <source>
        <dbReference type="EMBL" id="PKR76873.1"/>
    </source>
</evidence>
<dbReference type="OrthoDB" id="2989717at2"/>
<evidence type="ECO:0000313" key="3">
    <source>
        <dbReference type="Proteomes" id="UP000243524"/>
    </source>
</evidence>
<proteinExistence type="predicted"/>
<reference evidence="2 3" key="1">
    <citation type="submission" date="2017-06" db="EMBL/GenBank/DDBJ databases">
        <title>the draft geome sequence of Illustriluteabacillus marina B3227.</title>
        <authorList>
            <person name="He R.-H."/>
            <person name="Du Z.-J."/>
        </authorList>
    </citation>
    <scope>NUCLEOTIDE SEQUENCE [LARGE SCALE GENOMIC DNA]</scope>
    <source>
        <strain evidence="2 3">B3227</strain>
    </source>
</reference>
<feature type="signal peptide" evidence="1">
    <location>
        <begin position="1"/>
        <end position="24"/>
    </location>
</feature>